<dbReference type="Gene3D" id="3.90.550.10">
    <property type="entry name" value="Spore Coat Polysaccharide Biosynthesis Protein SpsA, Chain A"/>
    <property type="match status" value="1"/>
</dbReference>
<reference evidence="2 3" key="1">
    <citation type="submission" date="2019-11" db="EMBL/GenBank/DDBJ databases">
        <title>Whole-genome sequence of a Rhodoblastus acidophilus DSM 142.</title>
        <authorList>
            <person name="Kyndt J.A."/>
            <person name="Meyer T.E."/>
        </authorList>
    </citation>
    <scope>NUCLEOTIDE SEQUENCE [LARGE SCALE GENOMIC DNA]</scope>
    <source>
        <strain evidence="2 3">DSM 142</strain>
    </source>
</reference>
<dbReference type="Pfam" id="PF00535">
    <property type="entry name" value="Glycos_transf_2"/>
    <property type="match status" value="1"/>
</dbReference>
<sequence>MSTPAIALCICTYDRYDLLPGAIRSALEQSLPVERYEVIVIDNSPDAKRAELFSERFTAPNLRYVHEKTPGLSNARNVAASLANAPVIAFMDDDALADPEWAAELLNAYDSFGESATIVGGRVDPIWASERPEWVHDSMLGNLSIVDWGGDARIAGPDEWVAGTNISFRTSAILENGGFPLNLGRVGSGSALLSNEEIKLVERIREAGGQLVYAPLARVNHLVDVRRLRREWFRKRAAWQALSDFMMNPDGQAAEARKQWPSLIKYFNALPPHERTIRGFLHPTDDPELFHWQTGAVYMMTTLLLAGFEGVELD</sequence>
<proteinExistence type="predicted"/>
<dbReference type="SUPFAM" id="SSF53448">
    <property type="entry name" value="Nucleotide-diphospho-sugar transferases"/>
    <property type="match status" value="1"/>
</dbReference>
<organism evidence="2 3">
    <name type="scientific">Rhodoblastus acidophilus</name>
    <name type="common">Rhodopseudomonas acidophila</name>
    <dbReference type="NCBI Taxonomy" id="1074"/>
    <lineage>
        <taxon>Bacteria</taxon>
        <taxon>Pseudomonadati</taxon>
        <taxon>Pseudomonadota</taxon>
        <taxon>Alphaproteobacteria</taxon>
        <taxon>Hyphomicrobiales</taxon>
        <taxon>Rhodoblastaceae</taxon>
        <taxon>Rhodoblastus</taxon>
    </lineage>
</organism>
<dbReference type="PANTHER" id="PTHR43685">
    <property type="entry name" value="GLYCOSYLTRANSFERASE"/>
    <property type="match status" value="1"/>
</dbReference>
<gene>
    <name evidence="2" type="ORF">GJ654_19375</name>
</gene>
<evidence type="ECO:0000259" key="1">
    <source>
        <dbReference type="Pfam" id="PF00535"/>
    </source>
</evidence>
<dbReference type="Proteomes" id="UP000439113">
    <property type="component" value="Unassembled WGS sequence"/>
</dbReference>
<accession>A0A6N8DS77</accession>
<name>A0A6N8DS77_RHOAC</name>
<feature type="domain" description="Glycosyltransferase 2-like" evidence="1">
    <location>
        <begin position="9"/>
        <end position="120"/>
    </location>
</feature>
<dbReference type="EMBL" id="WNKS01000027">
    <property type="protein sequence ID" value="MTV33148.1"/>
    <property type="molecule type" value="Genomic_DNA"/>
</dbReference>
<dbReference type="PANTHER" id="PTHR43685:SF3">
    <property type="entry name" value="SLR2126 PROTEIN"/>
    <property type="match status" value="1"/>
</dbReference>
<dbReference type="OrthoDB" id="6116224at2"/>
<dbReference type="GO" id="GO:0016740">
    <property type="term" value="F:transferase activity"/>
    <property type="evidence" value="ECO:0007669"/>
    <property type="project" value="UniProtKB-KW"/>
</dbReference>
<evidence type="ECO:0000313" key="2">
    <source>
        <dbReference type="EMBL" id="MTV33148.1"/>
    </source>
</evidence>
<dbReference type="AlphaFoldDB" id="A0A6N8DS77"/>
<dbReference type="InterPro" id="IPR029044">
    <property type="entry name" value="Nucleotide-diphossugar_trans"/>
</dbReference>
<protein>
    <submittedName>
        <fullName evidence="2">Glycosyltransferase</fullName>
    </submittedName>
</protein>
<dbReference type="CDD" id="cd00761">
    <property type="entry name" value="Glyco_tranf_GTA_type"/>
    <property type="match status" value="1"/>
</dbReference>
<comment type="caution">
    <text evidence="2">The sequence shown here is derived from an EMBL/GenBank/DDBJ whole genome shotgun (WGS) entry which is preliminary data.</text>
</comment>
<keyword evidence="2" id="KW-0808">Transferase</keyword>
<dbReference type="InterPro" id="IPR001173">
    <property type="entry name" value="Glyco_trans_2-like"/>
</dbReference>
<dbReference type="InterPro" id="IPR050834">
    <property type="entry name" value="Glycosyltransf_2"/>
</dbReference>
<dbReference type="RefSeq" id="WP_155447829.1">
    <property type="nucleotide sequence ID" value="NZ_JAOQNR010000025.1"/>
</dbReference>
<evidence type="ECO:0000313" key="3">
    <source>
        <dbReference type="Proteomes" id="UP000439113"/>
    </source>
</evidence>